<keyword evidence="3" id="KW-0479">Metal-binding</keyword>
<dbReference type="SUPFAM" id="SSF49742">
    <property type="entry name" value="PHM/PNGase F"/>
    <property type="match status" value="2"/>
</dbReference>
<dbReference type="InterPro" id="IPR036939">
    <property type="entry name" value="Cu2_ascorb_mOase_N_sf"/>
</dbReference>
<dbReference type="InterPro" id="IPR045266">
    <property type="entry name" value="DOH_DOMON"/>
</dbReference>
<dbReference type="Gene3D" id="2.60.120.230">
    <property type="match status" value="1"/>
</dbReference>
<dbReference type="AlphaFoldDB" id="A0A0L8I800"/>
<comment type="cofactor">
    <cofactor evidence="1">
        <name>Cu(2+)</name>
        <dbReference type="ChEBI" id="CHEBI:29036"/>
    </cofactor>
</comment>
<dbReference type="Pfam" id="PF03712">
    <property type="entry name" value="Cu2_monoox_C"/>
    <property type="match status" value="1"/>
</dbReference>
<evidence type="ECO:0000256" key="9">
    <source>
        <dbReference type="SAM" id="SignalP"/>
    </source>
</evidence>
<dbReference type="PROSITE" id="PS50836">
    <property type="entry name" value="DOMON"/>
    <property type="match status" value="1"/>
</dbReference>
<dbReference type="InterPro" id="IPR014784">
    <property type="entry name" value="Cu2_ascorb_mOase-like_C"/>
</dbReference>
<keyword evidence="8" id="KW-0325">Glycoprotein</keyword>
<dbReference type="InterPro" id="IPR024548">
    <property type="entry name" value="Cu2_monoox_C"/>
</dbReference>
<feature type="domain" description="DOMON" evidence="10">
    <location>
        <begin position="30"/>
        <end position="142"/>
    </location>
</feature>
<evidence type="ECO:0000256" key="8">
    <source>
        <dbReference type="ARBA" id="ARBA00023180"/>
    </source>
</evidence>
<dbReference type="InterPro" id="IPR028460">
    <property type="entry name" value="Tbh/DBH"/>
</dbReference>
<dbReference type="Pfam" id="PF01082">
    <property type="entry name" value="Cu2_monooxygen"/>
    <property type="match status" value="1"/>
</dbReference>
<evidence type="ECO:0000256" key="6">
    <source>
        <dbReference type="ARBA" id="ARBA00023033"/>
    </source>
</evidence>
<name>A0A0L8I800_OCTBM</name>
<evidence type="ECO:0000256" key="4">
    <source>
        <dbReference type="ARBA" id="ARBA00023002"/>
    </source>
</evidence>
<proteinExistence type="inferred from homology"/>
<evidence type="ECO:0000256" key="1">
    <source>
        <dbReference type="ARBA" id="ARBA00001973"/>
    </source>
</evidence>
<dbReference type="GO" id="GO:0004500">
    <property type="term" value="F:dopamine beta-monooxygenase activity"/>
    <property type="evidence" value="ECO:0007669"/>
    <property type="project" value="InterPro"/>
</dbReference>
<organism evidence="11">
    <name type="scientific">Octopus bimaculoides</name>
    <name type="common">California two-spotted octopus</name>
    <dbReference type="NCBI Taxonomy" id="37653"/>
    <lineage>
        <taxon>Eukaryota</taxon>
        <taxon>Metazoa</taxon>
        <taxon>Spiralia</taxon>
        <taxon>Lophotrochozoa</taxon>
        <taxon>Mollusca</taxon>
        <taxon>Cephalopoda</taxon>
        <taxon>Coleoidea</taxon>
        <taxon>Octopodiformes</taxon>
        <taxon>Octopoda</taxon>
        <taxon>Incirrata</taxon>
        <taxon>Octopodidae</taxon>
        <taxon>Octopus</taxon>
    </lineage>
</organism>
<keyword evidence="9" id="KW-0732">Signal</keyword>
<evidence type="ECO:0000256" key="2">
    <source>
        <dbReference type="ARBA" id="ARBA00010676"/>
    </source>
</evidence>
<dbReference type="OMA" id="MHCNTVV"/>
<comment type="similarity">
    <text evidence="2">Belongs to the copper type II ascorbate-dependent monooxygenase family.</text>
</comment>
<keyword evidence="6" id="KW-0503">Monooxygenase</keyword>
<evidence type="ECO:0000313" key="11">
    <source>
        <dbReference type="EMBL" id="KOF97539.1"/>
    </source>
</evidence>
<dbReference type="Gene3D" id="2.60.120.310">
    <property type="entry name" value="Copper type II, ascorbate-dependent monooxygenase, N-terminal domain"/>
    <property type="match status" value="1"/>
</dbReference>
<evidence type="ECO:0000256" key="7">
    <source>
        <dbReference type="ARBA" id="ARBA00023157"/>
    </source>
</evidence>
<dbReference type="CDD" id="cd09631">
    <property type="entry name" value="DOMON_DOH"/>
    <property type="match status" value="1"/>
</dbReference>
<dbReference type="PANTHER" id="PTHR10157:SF23">
    <property type="entry name" value="MOXD1 HOMOLOG 1"/>
    <property type="match status" value="1"/>
</dbReference>
<keyword evidence="4" id="KW-0560">Oxidoreductase</keyword>
<sequence length="575" mass="66463">MYFLAFVLSCFGSSVLADDYFHSLYMDLNKTYQLSWKFNKSHIEFHTEVKTLGYVALGLSMDGSLKNADVFFAGVSNGQSYSSNYYGNSDEKLSLQPISEWHLMYFNESDMKTTLTFCRELSGPNMKINITQNTMRVLWGYNNTDNVSDSFQQDGVKSLYLLQDQLPDPVMPNDTFTIQFRMNETRIPKSKTTYWCKSFDAPPLDEQVHAIVFSPYIQDGNEAFVHHMLLYGCYRNTSKGKHIGYETKCYSPNMPIDWYYCNEIVFGWAVGGSKFVLPEHTGMSFGSKDDPAYYLLEMHYDNQQKMEGALDSSGIEITLTRSKRQYEVGMLSVGYTVYNFKQLIPPYAKEFKYYGHCEACGSMIKPEKNIQWNEDGVKMIAILLHAHLAARKIRLHHYRDGKKLPDIMYDDNYDFNYQELRFIKTETTLLKDDILQIECVYDTTERTNFTNGGLGTDEEMCQAFIMHYPRIELKLCTSSLKFDRKLIGTDLLQYKNNQDAIKKMELIVNGLEPQVGFIQLCLNRTNLISYTNRTFPVIKFDDPSIPQPTTTEKNSAAKFFVKTGMISILISYWLI</sequence>
<keyword evidence="5" id="KW-0186">Copper</keyword>
<evidence type="ECO:0000259" key="10">
    <source>
        <dbReference type="PROSITE" id="PS50836"/>
    </source>
</evidence>
<dbReference type="FunFam" id="2.60.120.310:FF:000004">
    <property type="entry name" value="DBH-like monooxygenase protein 1"/>
    <property type="match status" value="1"/>
</dbReference>
<feature type="chain" id="PRO_5005584211" description="DOMON domain-containing protein" evidence="9">
    <location>
        <begin position="18"/>
        <end position="575"/>
    </location>
</feature>
<dbReference type="GO" id="GO:0042421">
    <property type="term" value="P:norepinephrine biosynthetic process"/>
    <property type="evidence" value="ECO:0007669"/>
    <property type="project" value="TreeGrafter"/>
</dbReference>
<dbReference type="GO" id="GO:0005507">
    <property type="term" value="F:copper ion binding"/>
    <property type="evidence" value="ECO:0007669"/>
    <property type="project" value="InterPro"/>
</dbReference>
<accession>A0A0L8I800</accession>
<dbReference type="InterPro" id="IPR000323">
    <property type="entry name" value="Cu2_ascorb_mOase_N"/>
</dbReference>
<evidence type="ECO:0000256" key="3">
    <source>
        <dbReference type="ARBA" id="ARBA00022723"/>
    </source>
</evidence>
<reference evidence="11" key="1">
    <citation type="submission" date="2015-07" db="EMBL/GenBank/DDBJ databases">
        <title>MeaNS - Measles Nucleotide Surveillance Program.</title>
        <authorList>
            <person name="Tran T."/>
            <person name="Druce J."/>
        </authorList>
    </citation>
    <scope>NUCLEOTIDE SEQUENCE</scope>
    <source>
        <strain evidence="11">UCB-OBI-ISO-001</strain>
        <tissue evidence="11">Gonad</tissue>
    </source>
</reference>
<dbReference type="KEGG" id="obi:106881907"/>
<dbReference type="InterPro" id="IPR000945">
    <property type="entry name" value="DBH-like"/>
</dbReference>
<dbReference type="GO" id="GO:0042420">
    <property type="term" value="P:dopamine catabolic process"/>
    <property type="evidence" value="ECO:0007669"/>
    <property type="project" value="TreeGrafter"/>
</dbReference>
<keyword evidence="7" id="KW-1015">Disulfide bond</keyword>
<dbReference type="InterPro" id="IPR008977">
    <property type="entry name" value="PHM/PNGase_F_dom_sf"/>
</dbReference>
<gene>
    <name evidence="11" type="ORF">OCBIM_22029229mg</name>
</gene>
<dbReference type="GO" id="GO:0030667">
    <property type="term" value="C:secretory granule membrane"/>
    <property type="evidence" value="ECO:0007669"/>
    <property type="project" value="TreeGrafter"/>
</dbReference>
<protein>
    <recommendedName>
        <fullName evidence="10">DOMON domain-containing protein</fullName>
    </recommendedName>
</protein>
<dbReference type="EMBL" id="KQ416294">
    <property type="protein sequence ID" value="KOF97539.1"/>
    <property type="molecule type" value="Genomic_DNA"/>
</dbReference>
<dbReference type="PANTHER" id="PTHR10157">
    <property type="entry name" value="DOPAMINE BETA HYDROXYLASE RELATED"/>
    <property type="match status" value="1"/>
</dbReference>
<feature type="signal peptide" evidence="9">
    <location>
        <begin position="1"/>
        <end position="17"/>
    </location>
</feature>
<evidence type="ECO:0000256" key="5">
    <source>
        <dbReference type="ARBA" id="ARBA00023008"/>
    </source>
</evidence>
<dbReference type="GO" id="GO:0005615">
    <property type="term" value="C:extracellular space"/>
    <property type="evidence" value="ECO:0007669"/>
    <property type="project" value="TreeGrafter"/>
</dbReference>
<dbReference type="OrthoDB" id="10003276at2759"/>
<dbReference type="Pfam" id="PF03351">
    <property type="entry name" value="DOMON"/>
    <property type="match status" value="1"/>
</dbReference>
<dbReference type="InterPro" id="IPR005018">
    <property type="entry name" value="DOMON_domain"/>
</dbReference>
<dbReference type="GO" id="GO:0006589">
    <property type="term" value="P:octopamine biosynthetic process"/>
    <property type="evidence" value="ECO:0007669"/>
    <property type="project" value="TreeGrafter"/>
</dbReference>
<dbReference type="FunFam" id="2.60.120.230:FF:000001">
    <property type="entry name" value="Monooxygenase, DBH-like 1"/>
    <property type="match status" value="1"/>
</dbReference>
<dbReference type="PRINTS" id="PR00767">
    <property type="entry name" value="DBMONOXGNASE"/>
</dbReference>